<dbReference type="AlphaFoldDB" id="A0A2I0TYF2"/>
<proteinExistence type="predicted"/>
<reference evidence="3" key="1">
    <citation type="submission" date="2017-11" db="EMBL/GenBank/DDBJ databases">
        <authorList>
            <person name="Lima N.C."/>
            <person name="Parody-Merino A.M."/>
            <person name="Battley P.F."/>
            <person name="Fidler A.E."/>
            <person name="Prosdocimi F."/>
        </authorList>
    </citation>
    <scope>NUCLEOTIDE SEQUENCE [LARGE SCALE GENOMIC DNA]</scope>
</reference>
<keyword evidence="2" id="KW-0808">Transferase</keyword>
<dbReference type="EMBL" id="KZ506652">
    <property type="protein sequence ID" value="PKU38802.1"/>
    <property type="molecule type" value="Genomic_DNA"/>
</dbReference>
<protein>
    <submittedName>
        <fullName evidence="2">Rna-directed dna polymerase from mobile element jockey-like</fullName>
    </submittedName>
</protein>
<evidence type="ECO:0000313" key="2">
    <source>
        <dbReference type="EMBL" id="PKU38802.1"/>
    </source>
</evidence>
<keyword evidence="1" id="KW-1133">Transmembrane helix</keyword>
<sequence length="180" mass="19770">MLRHMHDREVIWDSQCGFTKGKSCLTNLVTFYGGVTTSVDKGRATDAVYLDFCNLLTSASGDEKLDVSQQCALAAQKANCILGCISSSVVSRSREVDFTLYSALLYKIPDLESRSLKVSSVRGLFAEPANMMFIVIVAIAAFADVPKLALIWLTWIAIAEPQYPHTLIEVLSYTSEHPGL</sequence>
<reference evidence="3" key="2">
    <citation type="submission" date="2017-12" db="EMBL/GenBank/DDBJ databases">
        <title>Genome sequence of the Bar-tailed Godwit (Limosa lapponica baueri).</title>
        <authorList>
            <person name="Lima N.C.B."/>
            <person name="Parody-Merino A.M."/>
            <person name="Battley P.F."/>
            <person name="Fidler A.E."/>
            <person name="Prosdocimi F."/>
        </authorList>
    </citation>
    <scope>NUCLEOTIDE SEQUENCE [LARGE SCALE GENOMIC DNA]</scope>
</reference>
<feature type="transmembrane region" description="Helical" evidence="1">
    <location>
        <begin position="132"/>
        <end position="158"/>
    </location>
</feature>
<gene>
    <name evidence="2" type="ORF">llap_10894</name>
</gene>
<name>A0A2I0TYF2_LIMLA</name>
<evidence type="ECO:0000313" key="3">
    <source>
        <dbReference type="Proteomes" id="UP000233556"/>
    </source>
</evidence>
<keyword evidence="2" id="KW-0548">Nucleotidyltransferase</keyword>
<keyword evidence="3" id="KW-1185">Reference proteome</keyword>
<accession>A0A2I0TYF2</accession>
<keyword evidence="1" id="KW-0812">Transmembrane</keyword>
<keyword evidence="1" id="KW-0472">Membrane</keyword>
<keyword evidence="2" id="KW-0695">RNA-directed DNA polymerase</keyword>
<organism evidence="2 3">
    <name type="scientific">Limosa lapponica baueri</name>
    <dbReference type="NCBI Taxonomy" id="1758121"/>
    <lineage>
        <taxon>Eukaryota</taxon>
        <taxon>Metazoa</taxon>
        <taxon>Chordata</taxon>
        <taxon>Craniata</taxon>
        <taxon>Vertebrata</taxon>
        <taxon>Euteleostomi</taxon>
        <taxon>Archelosauria</taxon>
        <taxon>Archosauria</taxon>
        <taxon>Dinosauria</taxon>
        <taxon>Saurischia</taxon>
        <taxon>Theropoda</taxon>
        <taxon>Coelurosauria</taxon>
        <taxon>Aves</taxon>
        <taxon>Neognathae</taxon>
        <taxon>Neoaves</taxon>
        <taxon>Charadriiformes</taxon>
        <taxon>Scolopacidae</taxon>
        <taxon>Limosa</taxon>
    </lineage>
</organism>
<evidence type="ECO:0000256" key="1">
    <source>
        <dbReference type="SAM" id="Phobius"/>
    </source>
</evidence>
<dbReference type="Proteomes" id="UP000233556">
    <property type="component" value="Unassembled WGS sequence"/>
</dbReference>
<dbReference type="OrthoDB" id="1934719at2759"/>
<dbReference type="GO" id="GO:0003964">
    <property type="term" value="F:RNA-directed DNA polymerase activity"/>
    <property type="evidence" value="ECO:0007669"/>
    <property type="project" value="UniProtKB-KW"/>
</dbReference>